<accession>A0A2S9YUX7</accession>
<comment type="caution">
    <text evidence="1">The sequence shown here is derived from an EMBL/GenBank/DDBJ whole genome shotgun (WGS) entry which is preliminary data.</text>
</comment>
<proteinExistence type="predicted"/>
<dbReference type="AlphaFoldDB" id="A0A2S9YUX7"/>
<dbReference type="EMBL" id="PVNL01000032">
    <property type="protein sequence ID" value="PRQ08915.1"/>
    <property type="molecule type" value="Genomic_DNA"/>
</dbReference>
<gene>
    <name evidence="1" type="ORF">ENSA7_13140</name>
</gene>
<evidence type="ECO:0008006" key="3">
    <source>
        <dbReference type="Google" id="ProtNLM"/>
    </source>
</evidence>
<evidence type="ECO:0000313" key="1">
    <source>
        <dbReference type="EMBL" id="PRQ08915.1"/>
    </source>
</evidence>
<dbReference type="CDD" id="cd00657">
    <property type="entry name" value="Ferritin_like"/>
    <property type="match status" value="1"/>
</dbReference>
<name>A0A2S9YUX7_9BACT</name>
<evidence type="ECO:0000313" key="2">
    <source>
        <dbReference type="Proteomes" id="UP000238823"/>
    </source>
</evidence>
<sequence>MDVRHALFAVLATVSLTSCNTEPCTGGGEDFDLEETLTPEQVNELVEDYGADCEVACREAYARNTSWEPTSVDSCDLHVPSDPTQDGQVTCSGVGAVIECTEGRRPLGHVEASDDGHTSPLGRSLAAMAYLEAASVDAFEQLADALVSWGAPKELVERCHDAAADERHHARWFAALAAAHGGRVPTPTREHDVPTRLELAEHNAREGCVFETFAALIAGVRARRAPDLRLRRVFARVAADEARHAQLAWDLDEWFQGELDAGAVARVDAARDEALAQLPARARGVAQLPAAFGALDDAVRLAEEFGARLTG</sequence>
<organism evidence="1 2">
    <name type="scientific">Enhygromyxa salina</name>
    <dbReference type="NCBI Taxonomy" id="215803"/>
    <lineage>
        <taxon>Bacteria</taxon>
        <taxon>Pseudomonadati</taxon>
        <taxon>Myxococcota</taxon>
        <taxon>Polyangia</taxon>
        <taxon>Nannocystales</taxon>
        <taxon>Nannocystaceae</taxon>
        <taxon>Enhygromyxa</taxon>
    </lineage>
</organism>
<protein>
    <recommendedName>
        <fullName evidence="3">Lipoprotein</fullName>
    </recommendedName>
</protein>
<reference evidence="1 2" key="1">
    <citation type="submission" date="2018-03" db="EMBL/GenBank/DDBJ databases">
        <title>Draft Genome Sequences of the Obligatory Marine Myxobacteria Enhygromyxa salina SWB007.</title>
        <authorList>
            <person name="Poehlein A."/>
            <person name="Moghaddam J.A."/>
            <person name="Harms H."/>
            <person name="Alanjari M."/>
            <person name="Koenig G.M."/>
            <person name="Daniel R."/>
            <person name="Schaeberle T.F."/>
        </authorList>
    </citation>
    <scope>NUCLEOTIDE SEQUENCE [LARGE SCALE GENOMIC DNA]</scope>
    <source>
        <strain evidence="1 2">SWB007</strain>
    </source>
</reference>
<dbReference type="Proteomes" id="UP000238823">
    <property type="component" value="Unassembled WGS sequence"/>
</dbReference>
<dbReference type="SUPFAM" id="SSF47240">
    <property type="entry name" value="Ferritin-like"/>
    <property type="match status" value="1"/>
</dbReference>
<dbReference type="InterPro" id="IPR009078">
    <property type="entry name" value="Ferritin-like_SF"/>
</dbReference>
<dbReference type="PROSITE" id="PS51257">
    <property type="entry name" value="PROKAR_LIPOPROTEIN"/>
    <property type="match status" value="1"/>
</dbReference>
<dbReference type="RefSeq" id="WP_106088362.1">
    <property type="nucleotide sequence ID" value="NZ_PVNL01000032.1"/>
</dbReference>